<name>A0A0M0JG97_9EUKA</name>
<dbReference type="GO" id="GO:0004553">
    <property type="term" value="F:hydrolase activity, hydrolyzing O-glycosyl compounds"/>
    <property type="evidence" value="ECO:0007669"/>
    <property type="project" value="InterPro"/>
</dbReference>
<keyword evidence="3" id="KW-0136">Cellulose degradation</keyword>
<evidence type="ECO:0000256" key="4">
    <source>
        <dbReference type="ARBA" id="ARBA00023277"/>
    </source>
</evidence>
<organism evidence="9 10">
    <name type="scientific">Chrysochromulina tobinii</name>
    <dbReference type="NCBI Taxonomy" id="1460289"/>
    <lineage>
        <taxon>Eukaryota</taxon>
        <taxon>Haptista</taxon>
        <taxon>Haptophyta</taxon>
        <taxon>Prymnesiophyceae</taxon>
        <taxon>Prymnesiales</taxon>
        <taxon>Chrysochromulinaceae</taxon>
        <taxon>Chrysochromulina</taxon>
    </lineage>
</organism>
<comment type="caution">
    <text evidence="9">The sequence shown here is derived from an EMBL/GenBank/DDBJ whole genome shotgun (WGS) entry which is preliminary data.</text>
</comment>
<dbReference type="PANTHER" id="PTHR35923">
    <property type="entry name" value="MAJOR EXTRACELLULAR ENDOGLUCANASE"/>
    <property type="match status" value="1"/>
</dbReference>
<dbReference type="Gene3D" id="3.20.20.80">
    <property type="entry name" value="Glycosidases"/>
    <property type="match status" value="1"/>
</dbReference>
<keyword evidence="10" id="KW-1185">Reference proteome</keyword>
<dbReference type="OrthoDB" id="442731at2759"/>
<evidence type="ECO:0000256" key="2">
    <source>
        <dbReference type="ARBA" id="ARBA00022801"/>
    </source>
</evidence>
<evidence type="ECO:0000256" key="6">
    <source>
        <dbReference type="ARBA" id="ARBA00023326"/>
    </source>
</evidence>
<evidence type="ECO:0000256" key="5">
    <source>
        <dbReference type="ARBA" id="ARBA00023295"/>
    </source>
</evidence>
<protein>
    <submittedName>
        <fullName evidence="9">Cellulase (Glycosyl hydrolase family 5) subfamily protein</fullName>
    </submittedName>
</protein>
<dbReference type="InterPro" id="IPR001547">
    <property type="entry name" value="Glyco_hydro_5"/>
</dbReference>
<dbReference type="AlphaFoldDB" id="A0A0M0JG97"/>
<gene>
    <name evidence="9" type="ORF">Ctob_009422</name>
</gene>
<feature type="domain" description="Glycoside hydrolase family 5" evidence="8">
    <location>
        <begin position="122"/>
        <end position="404"/>
    </location>
</feature>
<keyword evidence="6" id="KW-0624">Polysaccharide degradation</keyword>
<dbReference type="SUPFAM" id="SSF51445">
    <property type="entry name" value="(Trans)glycosidases"/>
    <property type="match status" value="1"/>
</dbReference>
<sequence>MARIVKRGATRILAATQHTAVQGAPSANQIAAAAAAARMATSCDACRFWTAPDFCSRHGVNCGTCGFSLYCHDPATTPPPTPPAPPPATAVDLQCRHGRLYDCTGSAGAQFGDCAAEFMFKGVSWFGMEEAYAMPQGLEWAQMSHLLDFIAHNKFNALRVPLSVSSVLDDNKMPDTFGGSQPARNLLVLLDLHRLTAGDRDNPLWYDSRVSEQMLVGAWGRLAARHCDNWNVVGADLFNEPWAAAWGGNSTAEDWAAAAERIAAAVERACPRWLLFVEGVSHTTGSGAPSAGSSQTEEGHNWAANVEGARTRPLAIRAAKRVYSPHVYGPSVAPQPYFSNESFPANMPPIWHAHFGYLAGRTGCVVVGEWGGFFEGADEVWQRAFATWLSEHRIGSFYWALNPTSRDTGGLLLDDWKTPNTNKLALLRQIQGTLRAG</sequence>
<evidence type="ECO:0000259" key="8">
    <source>
        <dbReference type="Pfam" id="PF00150"/>
    </source>
</evidence>
<reference evidence="10" key="1">
    <citation type="journal article" date="2015" name="PLoS Genet.">
        <title>Genome Sequence and Transcriptome Analyses of Chrysochromulina tobin: Metabolic Tools for Enhanced Algal Fitness in the Prominent Order Prymnesiales (Haptophyceae).</title>
        <authorList>
            <person name="Hovde B.T."/>
            <person name="Deodato C.R."/>
            <person name="Hunsperger H.M."/>
            <person name="Ryken S.A."/>
            <person name="Yost W."/>
            <person name="Jha R.K."/>
            <person name="Patterson J."/>
            <person name="Monnat R.J. Jr."/>
            <person name="Barlow S.B."/>
            <person name="Starkenburg S.R."/>
            <person name="Cattolico R.A."/>
        </authorList>
    </citation>
    <scope>NUCLEOTIDE SEQUENCE</scope>
    <source>
        <strain evidence="10">CCMP291</strain>
    </source>
</reference>
<comment type="similarity">
    <text evidence="1 7">Belongs to the glycosyl hydrolase 5 (cellulase A) family.</text>
</comment>
<evidence type="ECO:0000313" key="10">
    <source>
        <dbReference type="Proteomes" id="UP000037460"/>
    </source>
</evidence>
<proteinExistence type="inferred from homology"/>
<evidence type="ECO:0000256" key="7">
    <source>
        <dbReference type="RuleBase" id="RU361153"/>
    </source>
</evidence>
<evidence type="ECO:0000313" key="9">
    <source>
        <dbReference type="EMBL" id="KOO25268.1"/>
    </source>
</evidence>
<dbReference type="PANTHER" id="PTHR35923:SF2">
    <property type="entry name" value="ENDOGLUCANASE"/>
    <property type="match status" value="1"/>
</dbReference>
<dbReference type="Pfam" id="PF00150">
    <property type="entry name" value="Cellulase"/>
    <property type="match status" value="1"/>
</dbReference>
<evidence type="ECO:0000256" key="1">
    <source>
        <dbReference type="ARBA" id="ARBA00005641"/>
    </source>
</evidence>
<dbReference type="Proteomes" id="UP000037460">
    <property type="component" value="Unassembled WGS sequence"/>
</dbReference>
<keyword evidence="5 7" id="KW-0326">Glycosidase</keyword>
<evidence type="ECO:0000256" key="3">
    <source>
        <dbReference type="ARBA" id="ARBA00023001"/>
    </source>
</evidence>
<dbReference type="GO" id="GO:0030245">
    <property type="term" value="P:cellulose catabolic process"/>
    <property type="evidence" value="ECO:0007669"/>
    <property type="project" value="UniProtKB-KW"/>
</dbReference>
<dbReference type="EMBL" id="JWZX01002999">
    <property type="protein sequence ID" value="KOO25268.1"/>
    <property type="molecule type" value="Genomic_DNA"/>
</dbReference>
<accession>A0A0M0JG97</accession>
<keyword evidence="4" id="KW-0119">Carbohydrate metabolism</keyword>
<dbReference type="InterPro" id="IPR017853">
    <property type="entry name" value="GH"/>
</dbReference>
<keyword evidence="2 7" id="KW-0378">Hydrolase</keyword>